<dbReference type="InterPro" id="IPR000644">
    <property type="entry name" value="CBS_dom"/>
</dbReference>
<dbReference type="Proteomes" id="UP000613840">
    <property type="component" value="Unassembled WGS sequence"/>
</dbReference>
<evidence type="ECO:0000259" key="2">
    <source>
        <dbReference type="PROSITE" id="PS51371"/>
    </source>
</evidence>
<keyword evidence="1" id="KW-0129">CBS domain</keyword>
<protein>
    <submittedName>
        <fullName evidence="3">Magnesium transporter</fullName>
    </submittedName>
</protein>
<dbReference type="CDD" id="cd04606">
    <property type="entry name" value="CBS_pair_Mg_transporter"/>
    <property type="match status" value="1"/>
</dbReference>
<dbReference type="Gene3D" id="3.10.580.10">
    <property type="entry name" value="CBS-domain"/>
    <property type="match status" value="1"/>
</dbReference>
<dbReference type="SUPFAM" id="SSF54631">
    <property type="entry name" value="CBS-domain pair"/>
    <property type="match status" value="1"/>
</dbReference>
<dbReference type="Pfam" id="PF03448">
    <property type="entry name" value="MgtE_N"/>
    <property type="match status" value="1"/>
</dbReference>
<gene>
    <name evidence="3" type="ORF">GCM10011575_01820</name>
</gene>
<dbReference type="GO" id="GO:0016020">
    <property type="term" value="C:membrane"/>
    <property type="evidence" value="ECO:0007669"/>
    <property type="project" value="InterPro"/>
</dbReference>
<dbReference type="AlphaFoldDB" id="A0A917S015"/>
<dbReference type="InterPro" id="IPR058838">
    <property type="entry name" value="SH3_actinomycetes"/>
</dbReference>
<proteinExistence type="predicted"/>
<name>A0A917S015_9ACTN</name>
<dbReference type="PANTHER" id="PTHR43773:SF1">
    <property type="entry name" value="MAGNESIUM TRANSPORTER MGTE"/>
    <property type="match status" value="1"/>
</dbReference>
<comment type="caution">
    <text evidence="3">The sequence shown here is derived from an EMBL/GenBank/DDBJ whole genome shotgun (WGS) entry which is preliminary data.</text>
</comment>
<dbReference type="SUPFAM" id="SSF158791">
    <property type="entry name" value="MgtE N-terminal domain-like"/>
    <property type="match status" value="1"/>
</dbReference>
<dbReference type="InterPro" id="IPR006669">
    <property type="entry name" value="MgtE_transporter"/>
</dbReference>
<evidence type="ECO:0000256" key="1">
    <source>
        <dbReference type="PROSITE-ProRule" id="PRU00703"/>
    </source>
</evidence>
<dbReference type="PROSITE" id="PS51371">
    <property type="entry name" value="CBS"/>
    <property type="match status" value="1"/>
</dbReference>
<dbReference type="Pfam" id="PF26205">
    <property type="entry name" value="SH3_actinomycetes"/>
    <property type="match status" value="1"/>
</dbReference>
<sequence length="411" mass="45595">MPILDDAGDTIGRLRDVLITERTLSRPPRVKGLVVELFARHRIFIPMARVRSVDAVQIVTTGVVNTRRFARRESETMVVEDLFDQRITRPSNPGTWVIFDVAMHQIRTSDWEISEVAVREASRGRLGRAFSRRAQVAILDWADIAARLGAYGQATEQLLAEMEDMKAADVARELHDLTPERRSEVASALDDQKLADALEELPEDEQVQLIQALDVERAASVLEEMDADDAADLINELPNEMAEMLLGEMEPDEADDLRRLLTYAEFTAGGMMTPEPVIVSPDATVADALALVRQEELSPALAAMIFVCRPPLETPTGRFLGGVHFQRLLREPPSTLVSAVVDSELEPLTDQADVHAVSRYFATYNLVNAPVVDKEGRLIGAVTVDDVLDHVLPADWRGDQLDAMSDAEEVR</sequence>
<dbReference type="Gene3D" id="1.25.60.10">
    <property type="entry name" value="MgtE N-terminal domain-like"/>
    <property type="match status" value="1"/>
</dbReference>
<dbReference type="GO" id="GO:0015095">
    <property type="term" value="F:magnesium ion transmembrane transporter activity"/>
    <property type="evidence" value="ECO:0007669"/>
    <property type="project" value="InterPro"/>
</dbReference>
<accession>A0A917S015</accession>
<dbReference type="InterPro" id="IPR046342">
    <property type="entry name" value="CBS_dom_sf"/>
</dbReference>
<dbReference type="PANTHER" id="PTHR43773">
    <property type="entry name" value="MAGNESIUM TRANSPORTER MGTE"/>
    <property type="match status" value="1"/>
</dbReference>
<evidence type="ECO:0000313" key="4">
    <source>
        <dbReference type="Proteomes" id="UP000613840"/>
    </source>
</evidence>
<dbReference type="SMART" id="SM00924">
    <property type="entry name" value="MgtE_N"/>
    <property type="match status" value="1"/>
</dbReference>
<dbReference type="EMBL" id="BMMZ01000001">
    <property type="protein sequence ID" value="GGL47576.1"/>
    <property type="molecule type" value="Genomic_DNA"/>
</dbReference>
<dbReference type="InterPro" id="IPR006668">
    <property type="entry name" value="Mg_transptr_MgtE_intracell_dom"/>
</dbReference>
<feature type="domain" description="CBS" evidence="2">
    <location>
        <begin position="341"/>
        <end position="401"/>
    </location>
</feature>
<evidence type="ECO:0000313" key="3">
    <source>
        <dbReference type="EMBL" id="GGL47576.1"/>
    </source>
</evidence>
<reference evidence="3" key="2">
    <citation type="submission" date="2020-09" db="EMBL/GenBank/DDBJ databases">
        <authorList>
            <person name="Sun Q."/>
            <person name="Zhou Y."/>
        </authorList>
    </citation>
    <scope>NUCLEOTIDE SEQUENCE</scope>
    <source>
        <strain evidence="3">CGMCC 4.7306</strain>
    </source>
</reference>
<organism evidence="3 4">
    <name type="scientific">Microlunatus endophyticus</name>
    <dbReference type="NCBI Taxonomy" id="1716077"/>
    <lineage>
        <taxon>Bacteria</taxon>
        <taxon>Bacillati</taxon>
        <taxon>Actinomycetota</taxon>
        <taxon>Actinomycetes</taxon>
        <taxon>Propionibacteriales</taxon>
        <taxon>Propionibacteriaceae</taxon>
        <taxon>Microlunatus</taxon>
    </lineage>
</organism>
<keyword evidence="4" id="KW-1185">Reference proteome</keyword>
<dbReference type="Pfam" id="PF00571">
    <property type="entry name" value="CBS"/>
    <property type="match status" value="2"/>
</dbReference>
<dbReference type="InterPro" id="IPR038076">
    <property type="entry name" value="MgtE_N_sf"/>
</dbReference>
<reference evidence="3" key="1">
    <citation type="journal article" date="2014" name="Int. J. Syst. Evol. Microbiol.">
        <title>Complete genome sequence of Corynebacterium casei LMG S-19264T (=DSM 44701T), isolated from a smear-ripened cheese.</title>
        <authorList>
            <consortium name="US DOE Joint Genome Institute (JGI-PGF)"/>
            <person name="Walter F."/>
            <person name="Albersmeier A."/>
            <person name="Kalinowski J."/>
            <person name="Ruckert C."/>
        </authorList>
    </citation>
    <scope>NUCLEOTIDE SEQUENCE</scope>
    <source>
        <strain evidence="3">CGMCC 4.7306</strain>
    </source>
</reference>